<name>A0A926Y0M2_9BACT</name>
<sequence length="511" mass="55801">MIRNTFFLSGMFVAATLLIASCSKSFLDVPVQGQATTATDPNLAVNLVTGVYNSMYNSEAFGGAGGDVHGISFIAATNIISDDADKGSTAGDQPSLVDIDNFATTSTNNFVAALWNGYYSGISRANQALVALETSSLTPATKNQLIGEVRFIRAYYYFNLVRFFGPVPKVIRVPKDAQDANNDPAFQTRAPLDTIYNVITHDLQFAIANLPLRAQSAVGHANKGAAQSLLAKTYLYRKNWQQVQALTQEVINSGQYSLVPDYTTIWRYVGNNNAESIFETQSGTFNNGDIAVGGYSTWQGPRVGPLGGWTDRGFGFCTPSTDLVNAYEPGDKRKESTIITIDRSGRGVGTVLYDGFRIPSGDSVQNNYYNYKAYASENPSIEPYLGNRDKKQKNVRLLRFADVLLMNAEANNELGQTATAITQLNRIRTRAGLAATKAASQTDVREAIWKERRIELAMEHDRFFDLVRTGRAAQVMRAAGKNFVAGKNELLPIPSLQIQLSGGQLTQNSGY</sequence>
<evidence type="ECO:0000256" key="5">
    <source>
        <dbReference type="ARBA" id="ARBA00023237"/>
    </source>
</evidence>
<dbReference type="InterPro" id="IPR033985">
    <property type="entry name" value="SusD-like_N"/>
</dbReference>
<dbReference type="RefSeq" id="WP_190889571.1">
    <property type="nucleotide sequence ID" value="NZ_JACWZY010000024.1"/>
</dbReference>
<evidence type="ECO:0000256" key="4">
    <source>
        <dbReference type="ARBA" id="ARBA00023136"/>
    </source>
</evidence>
<comment type="caution">
    <text evidence="9">The sequence shown here is derived from an EMBL/GenBank/DDBJ whole genome shotgun (WGS) entry which is preliminary data.</text>
</comment>
<evidence type="ECO:0000313" key="9">
    <source>
        <dbReference type="EMBL" id="MBD2703696.1"/>
    </source>
</evidence>
<dbReference type="AlphaFoldDB" id="A0A926Y0M2"/>
<evidence type="ECO:0000256" key="6">
    <source>
        <dbReference type="SAM" id="SignalP"/>
    </source>
</evidence>
<gene>
    <name evidence="9" type="ORF">IC229_23830</name>
</gene>
<reference evidence="9" key="1">
    <citation type="submission" date="2020-09" db="EMBL/GenBank/DDBJ databases">
        <authorList>
            <person name="Kim M.K."/>
        </authorList>
    </citation>
    <scope>NUCLEOTIDE SEQUENCE</scope>
    <source>
        <strain evidence="9">BT702</strain>
    </source>
</reference>
<feature type="domain" description="SusD-like N-terminal" evidence="8">
    <location>
        <begin position="101"/>
        <end position="235"/>
    </location>
</feature>
<dbReference type="SUPFAM" id="SSF48452">
    <property type="entry name" value="TPR-like"/>
    <property type="match status" value="1"/>
</dbReference>
<evidence type="ECO:0000256" key="3">
    <source>
        <dbReference type="ARBA" id="ARBA00022729"/>
    </source>
</evidence>
<dbReference type="Pfam" id="PF07980">
    <property type="entry name" value="SusD_RagB"/>
    <property type="match status" value="1"/>
</dbReference>
<accession>A0A926Y0M2</accession>
<dbReference type="PROSITE" id="PS51257">
    <property type="entry name" value="PROKAR_LIPOPROTEIN"/>
    <property type="match status" value="1"/>
</dbReference>
<evidence type="ECO:0000256" key="1">
    <source>
        <dbReference type="ARBA" id="ARBA00004442"/>
    </source>
</evidence>
<dbReference type="Gene3D" id="1.25.40.390">
    <property type="match status" value="1"/>
</dbReference>
<feature type="chain" id="PRO_5037541160" evidence="6">
    <location>
        <begin position="28"/>
        <end position="511"/>
    </location>
</feature>
<dbReference type="CDD" id="cd08977">
    <property type="entry name" value="SusD"/>
    <property type="match status" value="1"/>
</dbReference>
<keyword evidence="4" id="KW-0472">Membrane</keyword>
<feature type="domain" description="RagB/SusD" evidence="7">
    <location>
        <begin position="275"/>
        <end position="511"/>
    </location>
</feature>
<keyword evidence="3 6" id="KW-0732">Signal</keyword>
<comment type="similarity">
    <text evidence="2">Belongs to the SusD family.</text>
</comment>
<dbReference type="Proteomes" id="UP000598820">
    <property type="component" value="Unassembled WGS sequence"/>
</dbReference>
<evidence type="ECO:0000259" key="8">
    <source>
        <dbReference type="Pfam" id="PF14322"/>
    </source>
</evidence>
<proteinExistence type="inferred from homology"/>
<dbReference type="Pfam" id="PF14322">
    <property type="entry name" value="SusD-like_3"/>
    <property type="match status" value="1"/>
</dbReference>
<organism evidence="9 10">
    <name type="scientific">Spirosoma profusum</name>
    <dbReference type="NCBI Taxonomy" id="2771354"/>
    <lineage>
        <taxon>Bacteria</taxon>
        <taxon>Pseudomonadati</taxon>
        <taxon>Bacteroidota</taxon>
        <taxon>Cytophagia</taxon>
        <taxon>Cytophagales</taxon>
        <taxon>Cytophagaceae</taxon>
        <taxon>Spirosoma</taxon>
    </lineage>
</organism>
<feature type="signal peptide" evidence="6">
    <location>
        <begin position="1"/>
        <end position="27"/>
    </location>
</feature>
<evidence type="ECO:0000313" key="10">
    <source>
        <dbReference type="Proteomes" id="UP000598820"/>
    </source>
</evidence>
<keyword evidence="5" id="KW-0998">Cell outer membrane</keyword>
<comment type="subcellular location">
    <subcellularLocation>
        <location evidence="1">Cell outer membrane</location>
    </subcellularLocation>
</comment>
<evidence type="ECO:0000256" key="2">
    <source>
        <dbReference type="ARBA" id="ARBA00006275"/>
    </source>
</evidence>
<protein>
    <submittedName>
        <fullName evidence="9">RagB/SusD family nutrient uptake outer membrane protein</fullName>
    </submittedName>
</protein>
<dbReference type="EMBL" id="JACWZY010000024">
    <property type="protein sequence ID" value="MBD2703696.1"/>
    <property type="molecule type" value="Genomic_DNA"/>
</dbReference>
<dbReference type="GO" id="GO:0009279">
    <property type="term" value="C:cell outer membrane"/>
    <property type="evidence" value="ECO:0007669"/>
    <property type="project" value="UniProtKB-SubCell"/>
</dbReference>
<keyword evidence="10" id="KW-1185">Reference proteome</keyword>
<dbReference type="InterPro" id="IPR011990">
    <property type="entry name" value="TPR-like_helical_dom_sf"/>
</dbReference>
<evidence type="ECO:0000259" key="7">
    <source>
        <dbReference type="Pfam" id="PF07980"/>
    </source>
</evidence>
<dbReference type="InterPro" id="IPR012944">
    <property type="entry name" value="SusD_RagB_dom"/>
</dbReference>